<feature type="region of interest" description="Disordered" evidence="1">
    <location>
        <begin position="290"/>
        <end position="324"/>
    </location>
</feature>
<proteinExistence type="predicted"/>
<accession>A0A1T4MVZ3</accession>
<sequence length="355" mass="36582">MTRNAVVRVPLAIAVLAATLGSTPPPDPDPSATAGLPEGSELAFRLSDPRITESSGLTASGRHEDVYWTHNDSGDQYGPDVYAVDGQGRTVATITLAGVEARDWEAIAVGTDDSGAPAVYVGDIGDNFNGGWPNVRVHRFTEPAQLTDQTVEATTYTLTYADGGRDAEAMMVDPRDGRLYVVSKELAGGVYAAPPELDPDGVNELVRVGSAPLYATDATFAPDGSRYAIRTYWNAVLYDAEPGVPGRTLRSVTLPRLDQGESLAFDAGGTALLAGTEGPGSPVWRVPLEEAGGDTSVGPAEPEAARTPDGAVEATPDGAAEAATEEERGAAGGILAGAAVAAVLIAGIVLLARRG</sequence>
<keyword evidence="2" id="KW-0472">Membrane</keyword>
<keyword evidence="5" id="KW-1185">Reference proteome</keyword>
<protein>
    <recommendedName>
        <fullName evidence="6">WD40-like Beta Propeller Repeat</fullName>
    </recommendedName>
</protein>
<dbReference type="EMBL" id="FUWS01000003">
    <property type="protein sequence ID" value="SJZ71081.1"/>
    <property type="molecule type" value="Genomic_DNA"/>
</dbReference>
<evidence type="ECO:0000256" key="2">
    <source>
        <dbReference type="SAM" id="Phobius"/>
    </source>
</evidence>
<dbReference type="Proteomes" id="UP000190637">
    <property type="component" value="Unassembled WGS sequence"/>
</dbReference>
<name>A0A1T4MVZ3_9ACTN</name>
<evidence type="ECO:0000313" key="5">
    <source>
        <dbReference type="Proteomes" id="UP000190637"/>
    </source>
</evidence>
<keyword evidence="2" id="KW-0812">Transmembrane</keyword>
<evidence type="ECO:0000256" key="1">
    <source>
        <dbReference type="SAM" id="MobiDB-lite"/>
    </source>
</evidence>
<feature type="signal peptide" evidence="3">
    <location>
        <begin position="1"/>
        <end position="17"/>
    </location>
</feature>
<dbReference type="RefSeq" id="WP_078760938.1">
    <property type="nucleotide sequence ID" value="NZ_FUWS01000003.1"/>
</dbReference>
<evidence type="ECO:0008006" key="6">
    <source>
        <dbReference type="Google" id="ProtNLM"/>
    </source>
</evidence>
<gene>
    <name evidence="4" type="ORF">SAMN02745673_01159</name>
</gene>
<organism evidence="4 5">
    <name type="scientific">Marinactinospora thermotolerans DSM 45154</name>
    <dbReference type="NCBI Taxonomy" id="1122192"/>
    <lineage>
        <taxon>Bacteria</taxon>
        <taxon>Bacillati</taxon>
        <taxon>Actinomycetota</taxon>
        <taxon>Actinomycetes</taxon>
        <taxon>Streptosporangiales</taxon>
        <taxon>Nocardiopsidaceae</taxon>
        <taxon>Marinactinospora</taxon>
    </lineage>
</organism>
<dbReference type="OrthoDB" id="9801244at2"/>
<feature type="transmembrane region" description="Helical" evidence="2">
    <location>
        <begin position="330"/>
        <end position="352"/>
    </location>
</feature>
<dbReference type="AlphaFoldDB" id="A0A1T4MVZ3"/>
<evidence type="ECO:0000313" key="4">
    <source>
        <dbReference type="EMBL" id="SJZ71081.1"/>
    </source>
</evidence>
<feature type="chain" id="PRO_5039047997" description="WD40-like Beta Propeller Repeat" evidence="3">
    <location>
        <begin position="18"/>
        <end position="355"/>
    </location>
</feature>
<keyword evidence="2" id="KW-1133">Transmembrane helix</keyword>
<evidence type="ECO:0000256" key="3">
    <source>
        <dbReference type="SAM" id="SignalP"/>
    </source>
</evidence>
<reference evidence="4 5" key="1">
    <citation type="submission" date="2017-02" db="EMBL/GenBank/DDBJ databases">
        <authorList>
            <person name="Peterson S.W."/>
        </authorList>
    </citation>
    <scope>NUCLEOTIDE SEQUENCE [LARGE SCALE GENOMIC DNA]</scope>
    <source>
        <strain evidence="4 5">DSM 45154</strain>
    </source>
</reference>
<dbReference type="SUPFAM" id="SSF101898">
    <property type="entry name" value="NHL repeat"/>
    <property type="match status" value="1"/>
</dbReference>
<dbReference type="STRING" id="1122192.SAMN02745673_01159"/>
<keyword evidence="3" id="KW-0732">Signal</keyword>
<feature type="compositionally biased region" description="Low complexity" evidence="1">
    <location>
        <begin position="311"/>
        <end position="322"/>
    </location>
</feature>